<dbReference type="EMBL" id="CAOQHR010000011">
    <property type="protein sequence ID" value="CAI6341336.1"/>
    <property type="molecule type" value="Genomic_DNA"/>
</dbReference>
<dbReference type="AlphaFoldDB" id="A0A9W4UUT3"/>
<proteinExistence type="predicted"/>
<evidence type="ECO:0000313" key="2">
    <source>
        <dbReference type="Proteomes" id="UP001152607"/>
    </source>
</evidence>
<accession>A0A9W4UUT3</accession>
<organism evidence="1 2">
    <name type="scientific">Periconia digitata</name>
    <dbReference type="NCBI Taxonomy" id="1303443"/>
    <lineage>
        <taxon>Eukaryota</taxon>
        <taxon>Fungi</taxon>
        <taxon>Dikarya</taxon>
        <taxon>Ascomycota</taxon>
        <taxon>Pezizomycotina</taxon>
        <taxon>Dothideomycetes</taxon>
        <taxon>Pleosporomycetidae</taxon>
        <taxon>Pleosporales</taxon>
        <taxon>Massarineae</taxon>
        <taxon>Periconiaceae</taxon>
        <taxon>Periconia</taxon>
    </lineage>
</organism>
<dbReference type="Proteomes" id="UP001152607">
    <property type="component" value="Unassembled WGS sequence"/>
</dbReference>
<comment type="caution">
    <text evidence="1">The sequence shown here is derived from an EMBL/GenBank/DDBJ whole genome shotgun (WGS) entry which is preliminary data.</text>
</comment>
<reference evidence="1" key="1">
    <citation type="submission" date="2023-01" db="EMBL/GenBank/DDBJ databases">
        <authorList>
            <person name="Van Ghelder C."/>
            <person name="Rancurel C."/>
        </authorList>
    </citation>
    <scope>NUCLEOTIDE SEQUENCE</scope>
    <source>
        <strain evidence="1">CNCM I-4278</strain>
    </source>
</reference>
<evidence type="ECO:0000313" key="1">
    <source>
        <dbReference type="EMBL" id="CAI6341336.1"/>
    </source>
</evidence>
<keyword evidence="2" id="KW-1185">Reference proteome</keyword>
<gene>
    <name evidence="1" type="ORF">PDIGIT_LOCUS14532</name>
</gene>
<sequence>MMNECPALTYVHRRPDPIIAEDRRHRNAVHSGMNLGSRQRKRGNQLDLVFFTNRHRSVLLRFDCSRSNSSVVRTAPPRGLWAGMRSDELGSDSCGSGVWLAGGKSRQISVARGSWEEGSGPVCGISTWQPSGVAVYLLMEAAGAVISAFMSRKSSEELIGGVHITPCIEDITRSKQSTLRAHESAPMICKFNPMSLRPSVLIYAEQRLHSKSHVVDSRCVESRTNTILIYFERMKDLTPCALLRLILPLIRPTVE</sequence>
<name>A0A9W4UUT3_9PLEO</name>
<protein>
    <submittedName>
        <fullName evidence="1">Uncharacterized protein</fullName>
    </submittedName>
</protein>